<dbReference type="RefSeq" id="WP_054587906.1">
    <property type="nucleotide sequence ID" value="NZ_CP012700.1"/>
</dbReference>
<evidence type="ECO:0000313" key="1">
    <source>
        <dbReference type="EMBL" id="ALH80569.1"/>
    </source>
</evidence>
<sequence length="212" mass="22952">MTAQVVGLFDTPIVVDELPNAAAVNAALKPLILARRAEGPGVNISNIGGWQSEHDVAAWGGEPLQHLLRHIFALADAHCVDIVSPGAARHRWASDIWANVSPPQASNQMHTHPGAYWSAVYYVDDGGQPDGATGGELIIEDPRMPMILMTMPNLRLRSANGAVHEPQLKMKVRSGRIIMFPSWLNHGVMPHQGTRERISIAINLLAVPINPA</sequence>
<organism evidence="1 2">
    <name type="scientific">Sphingopyxis macrogoltabida</name>
    <name type="common">Sphingomonas macrogoltabidus</name>
    <dbReference type="NCBI Taxonomy" id="33050"/>
    <lineage>
        <taxon>Bacteria</taxon>
        <taxon>Pseudomonadati</taxon>
        <taxon>Pseudomonadota</taxon>
        <taxon>Alphaproteobacteria</taxon>
        <taxon>Sphingomonadales</taxon>
        <taxon>Sphingomonadaceae</taxon>
        <taxon>Sphingopyxis</taxon>
    </lineage>
</organism>
<protein>
    <recommendedName>
        <fullName evidence="3">2OG-Fe(II) oxygenase</fullName>
    </recommendedName>
</protein>
<dbReference type="InterPro" id="IPR012668">
    <property type="entry name" value="CHP02466"/>
</dbReference>
<accession>A0A0N9UAM1</accession>
<name>A0A0N9UAM1_SPHMC</name>
<dbReference type="Proteomes" id="UP000058074">
    <property type="component" value="Chromosome"/>
</dbReference>
<dbReference type="Pfam" id="PF13759">
    <property type="entry name" value="2OG-FeII_Oxy_5"/>
    <property type="match status" value="1"/>
</dbReference>
<proteinExistence type="predicted"/>
<dbReference type="PATRIC" id="fig|33050.5.peg.1941"/>
<gene>
    <name evidence="1" type="ORF">AN936_09360</name>
</gene>
<dbReference type="AlphaFoldDB" id="A0A0N9UAM1"/>
<dbReference type="OrthoDB" id="9783136at2"/>
<evidence type="ECO:0000313" key="2">
    <source>
        <dbReference type="Proteomes" id="UP000058074"/>
    </source>
</evidence>
<dbReference type="EMBL" id="CP012700">
    <property type="protein sequence ID" value="ALH80569.1"/>
    <property type="molecule type" value="Genomic_DNA"/>
</dbReference>
<dbReference type="NCBIfam" id="TIGR02466">
    <property type="entry name" value="TIGR02466 family protein"/>
    <property type="match status" value="1"/>
</dbReference>
<evidence type="ECO:0008006" key="3">
    <source>
        <dbReference type="Google" id="ProtNLM"/>
    </source>
</evidence>
<reference evidence="1 2" key="1">
    <citation type="journal article" date="2015" name="Genome Announc.">
        <title>Complete Genome Sequence of Polypropylene Glycol- and Polyethylene Glycol-Degrading Sphingopyxis macrogoltabida Strain EY-1.</title>
        <authorList>
            <person name="Ohtsubo Y."/>
            <person name="Nagata Y."/>
            <person name="Numata M."/>
            <person name="Tsuchikane K."/>
            <person name="Hosoyama A."/>
            <person name="Yamazoe A."/>
            <person name="Tsuda M."/>
            <person name="Fujita N."/>
            <person name="Kawai F."/>
        </authorList>
    </citation>
    <scope>NUCLEOTIDE SEQUENCE [LARGE SCALE GENOMIC DNA]</scope>
    <source>
        <strain evidence="1 2">EY-1</strain>
    </source>
</reference>
<dbReference type="KEGG" id="smag:AN936_09360"/>
<dbReference type="Gene3D" id="2.60.120.620">
    <property type="entry name" value="q2cbj1_9rhob like domain"/>
    <property type="match status" value="1"/>
</dbReference>